<comment type="caution">
    <text evidence="1">The sequence shown here is derived from an EMBL/GenBank/DDBJ whole genome shotgun (WGS) entry which is preliminary data.</text>
</comment>
<reference evidence="1 2" key="1">
    <citation type="submission" date="2019-03" db="EMBL/GenBank/DDBJ databases">
        <title>Genomic Encyclopedia of Type Strains, Phase IV (KMG-IV): sequencing the most valuable type-strain genomes for metagenomic binning, comparative biology and taxonomic classification.</title>
        <authorList>
            <person name="Goeker M."/>
        </authorList>
    </citation>
    <scope>NUCLEOTIDE SEQUENCE [LARGE SCALE GENOMIC DNA]</scope>
    <source>
        <strain evidence="1 2">DSM 15534</strain>
    </source>
</reference>
<dbReference type="AlphaFoldDB" id="A0A4R1FN89"/>
<sequence>MHNLKGLEHKIQILFSTGKYLEAIKQLEQYLKLTEAIVDPQEKIQKQNYAQFGLGHCYFKQASETQNQNQSVEYFQKAIKHLEYAFNLIQNNIQKQHDTQFAIGECYFEQALRLQSQDKANECLNNAIKHFKYALTLTAADNRNNNRFMLGKCYFQQAIEADNQNTAIKYFERAIKYFKDASEFTEQSDIDGKNSAILGIGFCYFQQALRAQPQDKANKFLGEAINHFQHVLKVVKDIYQQYMAQYMLGRCHFVKAENIEKQSEAIELLRQAIDDLSLAHKIKKLTDKERSDTEYGIGLCYFKYALIITENYDEMFNKAINYLKNSFDHKKEFFSYSQEIEAEYNGKLEISRCYFEHALKKLEQSKKVTKEVTELFNASISYLEEIYNLGKLFNNEYILKTSLLMLSHYYFKWAINTSNKKEAFNKFLEKKKEFISLNQENDIDPLILDILAILYIMPCELEYIKLSHYTTPNVCEKLFGINSNNIPIMRMNSITYMNDPYEGKALLDLVHQQELEIENIKKNSEYNTFITCFSKRVNDLNQFRLYGKEDNIEASGCCLVFDKKPFWIIYQDVNKSIPPSIPHTRKDNDVSNINTFSFNNSTNIDKNDFNNQNKYLPIYQVAYIAYLDEYNKYHNFNFKLPLPNDNEDKSLKNKDKLLSNENFKFGIYFSDIYNSKYLNDKRKKKFKSALNKLIKENIKNINDLEYIRYLFKDYAFRDEDEFRLLKVQDNYDGVKYCENTQQLYIEYGDITSCVDEIIVGTNYENTEKGRKVEYLRYQIDQKMKERYGENPINVIQSSLPINYYKKK</sequence>
<dbReference type="Gene3D" id="1.25.40.10">
    <property type="entry name" value="Tetratricopeptide repeat domain"/>
    <property type="match status" value="2"/>
</dbReference>
<dbReference type="OrthoDB" id="199979at2"/>
<dbReference type="Pfam" id="PF08238">
    <property type="entry name" value="Sel1"/>
    <property type="match status" value="3"/>
</dbReference>
<dbReference type="SUPFAM" id="SSF81901">
    <property type="entry name" value="HCP-like"/>
    <property type="match status" value="2"/>
</dbReference>
<evidence type="ECO:0000313" key="1">
    <source>
        <dbReference type="EMBL" id="TCJ96247.1"/>
    </source>
</evidence>
<dbReference type="InterPro" id="IPR011990">
    <property type="entry name" value="TPR-like_helical_dom_sf"/>
</dbReference>
<name>A0A4R1FN89_9PAST</name>
<dbReference type="InterPro" id="IPR006597">
    <property type="entry name" value="Sel1-like"/>
</dbReference>
<gene>
    <name evidence="1" type="ORF">EV694_1801</name>
</gene>
<evidence type="ECO:0000313" key="2">
    <source>
        <dbReference type="Proteomes" id="UP000294702"/>
    </source>
</evidence>
<dbReference type="RefSeq" id="WP_132691619.1">
    <property type="nucleotide sequence ID" value="NZ_SMFT01000004.1"/>
</dbReference>
<dbReference type="Proteomes" id="UP000294702">
    <property type="component" value="Unassembled WGS sequence"/>
</dbReference>
<proteinExistence type="predicted"/>
<keyword evidence="2" id="KW-1185">Reference proteome</keyword>
<organism evidence="1 2">
    <name type="scientific">Volucribacter psittacicida</name>
    <dbReference type="NCBI Taxonomy" id="203482"/>
    <lineage>
        <taxon>Bacteria</taxon>
        <taxon>Pseudomonadati</taxon>
        <taxon>Pseudomonadota</taxon>
        <taxon>Gammaproteobacteria</taxon>
        <taxon>Pasteurellales</taxon>
        <taxon>Pasteurellaceae</taxon>
        <taxon>Volucribacter</taxon>
    </lineage>
</organism>
<protein>
    <submittedName>
        <fullName evidence="1">Sel1 repeat-containing protein</fullName>
    </submittedName>
</protein>
<accession>A0A4R1FN89</accession>
<dbReference type="EMBL" id="SMFT01000004">
    <property type="protein sequence ID" value="TCJ96247.1"/>
    <property type="molecule type" value="Genomic_DNA"/>
</dbReference>